<organism evidence="1 2">
    <name type="scientific">Aureimonas jatrophae</name>
    <dbReference type="NCBI Taxonomy" id="1166073"/>
    <lineage>
        <taxon>Bacteria</taxon>
        <taxon>Pseudomonadati</taxon>
        <taxon>Pseudomonadota</taxon>
        <taxon>Alphaproteobacteria</taxon>
        <taxon>Hyphomicrobiales</taxon>
        <taxon>Aurantimonadaceae</taxon>
        <taxon>Aureimonas</taxon>
    </lineage>
</organism>
<protein>
    <submittedName>
        <fullName evidence="1">Uncharacterized conserved protein, DUF924 family</fullName>
    </submittedName>
</protein>
<dbReference type="RefSeq" id="WP_090673577.1">
    <property type="nucleotide sequence ID" value="NZ_FNIT01000005.1"/>
</dbReference>
<dbReference type="OrthoDB" id="7593450at2"/>
<gene>
    <name evidence="1" type="ORF">SAMN05192530_10598</name>
</gene>
<evidence type="ECO:0000313" key="2">
    <source>
        <dbReference type="Proteomes" id="UP000198793"/>
    </source>
</evidence>
<dbReference type="STRING" id="1166073.SAMN05192530_10598"/>
<dbReference type="Proteomes" id="UP000198793">
    <property type="component" value="Unassembled WGS sequence"/>
</dbReference>
<dbReference type="InterPro" id="IPR010323">
    <property type="entry name" value="DUF924"/>
</dbReference>
<dbReference type="InterPro" id="IPR011990">
    <property type="entry name" value="TPR-like_helical_dom_sf"/>
</dbReference>
<dbReference type="AlphaFoldDB" id="A0A1H0IEF9"/>
<sequence>MSDTFIDSDYSIDPQSVVDFWREVGPEGWFRKDPELDRTITSRFGDLYERAARGHLDAWADEPNGALALVILLDQFPRNMFRGTPRAFETDEKALKLARAALARGDHYHVGEDINQFFAMPLMHSEALADQEACIRWMEEIGEENVPFAVEHRDIIQRFGRFPHRNAALGRQSRPDEEAFLADGGFQG</sequence>
<keyword evidence="2" id="KW-1185">Reference proteome</keyword>
<evidence type="ECO:0000313" key="1">
    <source>
        <dbReference type="EMBL" id="SDO29773.1"/>
    </source>
</evidence>
<dbReference type="EMBL" id="FNIT01000005">
    <property type="protein sequence ID" value="SDO29773.1"/>
    <property type="molecule type" value="Genomic_DNA"/>
</dbReference>
<reference evidence="1 2" key="1">
    <citation type="submission" date="2016-10" db="EMBL/GenBank/DDBJ databases">
        <authorList>
            <person name="de Groot N.N."/>
        </authorList>
    </citation>
    <scope>NUCLEOTIDE SEQUENCE [LARGE SCALE GENOMIC DNA]</scope>
    <source>
        <strain evidence="2">L7-484,KACC 16230,DSM 25025</strain>
    </source>
</reference>
<dbReference type="SUPFAM" id="SSF48452">
    <property type="entry name" value="TPR-like"/>
    <property type="match status" value="1"/>
</dbReference>
<name>A0A1H0IEF9_9HYPH</name>
<proteinExistence type="predicted"/>
<accession>A0A1H0IEF9</accession>
<dbReference type="Gene3D" id="1.20.58.320">
    <property type="entry name" value="TPR-like"/>
    <property type="match status" value="1"/>
</dbReference>
<dbReference type="Gene3D" id="1.25.40.10">
    <property type="entry name" value="Tetratricopeptide repeat domain"/>
    <property type="match status" value="1"/>
</dbReference>
<dbReference type="Pfam" id="PF06041">
    <property type="entry name" value="DUF924"/>
    <property type="match status" value="1"/>
</dbReference>